<keyword evidence="1 3" id="KW-0732">Signal</keyword>
<feature type="domain" description="Gnk2-homologous" evidence="4">
    <location>
        <begin position="133"/>
        <end position="239"/>
    </location>
</feature>
<feature type="chain" id="PRO_5042110708" description="Gnk2-homologous domain-containing protein" evidence="3">
    <location>
        <begin position="20"/>
        <end position="505"/>
    </location>
</feature>
<dbReference type="CDD" id="cd23509">
    <property type="entry name" value="Gnk2-like"/>
    <property type="match status" value="2"/>
</dbReference>
<reference evidence="5" key="1">
    <citation type="submission" date="2023-07" db="EMBL/GenBank/DDBJ databases">
        <title>A chromosome-level genome assembly of Lolium multiflorum.</title>
        <authorList>
            <person name="Chen Y."/>
            <person name="Copetti D."/>
            <person name="Kolliker R."/>
            <person name="Studer B."/>
        </authorList>
    </citation>
    <scope>NUCLEOTIDE SEQUENCE</scope>
    <source>
        <strain evidence="5">02402/16</strain>
        <tissue evidence="5">Leaf</tissue>
    </source>
</reference>
<evidence type="ECO:0000313" key="5">
    <source>
        <dbReference type="EMBL" id="KAK1601437.1"/>
    </source>
</evidence>
<evidence type="ECO:0000256" key="1">
    <source>
        <dbReference type="ARBA" id="ARBA00022729"/>
    </source>
</evidence>
<dbReference type="Gene3D" id="3.30.430.20">
    <property type="entry name" value="Gnk2 domain, C-X8-C-X2-C motif"/>
    <property type="match status" value="2"/>
</dbReference>
<organism evidence="5 6">
    <name type="scientific">Lolium multiflorum</name>
    <name type="common">Italian ryegrass</name>
    <name type="synonym">Lolium perenne subsp. multiflorum</name>
    <dbReference type="NCBI Taxonomy" id="4521"/>
    <lineage>
        <taxon>Eukaryota</taxon>
        <taxon>Viridiplantae</taxon>
        <taxon>Streptophyta</taxon>
        <taxon>Embryophyta</taxon>
        <taxon>Tracheophyta</taxon>
        <taxon>Spermatophyta</taxon>
        <taxon>Magnoliopsida</taxon>
        <taxon>Liliopsida</taxon>
        <taxon>Poales</taxon>
        <taxon>Poaceae</taxon>
        <taxon>BOP clade</taxon>
        <taxon>Pooideae</taxon>
        <taxon>Poodae</taxon>
        <taxon>Poeae</taxon>
        <taxon>Poeae Chloroplast Group 2 (Poeae type)</taxon>
        <taxon>Loliodinae</taxon>
        <taxon>Loliinae</taxon>
        <taxon>Lolium</taxon>
    </lineage>
</organism>
<protein>
    <recommendedName>
        <fullName evidence="4">Gnk2-homologous domain-containing protein</fullName>
    </recommendedName>
</protein>
<dbReference type="PANTHER" id="PTHR32099">
    <property type="entry name" value="CYSTEINE-RICH REPEAT SECRETORY PROTEIN"/>
    <property type="match status" value="1"/>
</dbReference>
<dbReference type="FunFam" id="3.30.430.20:FF:000004">
    <property type="entry name" value="Receptor-like serine-threonine protein kinase"/>
    <property type="match status" value="1"/>
</dbReference>
<proteinExistence type="predicted"/>
<dbReference type="InterPro" id="IPR038408">
    <property type="entry name" value="GNK2_sf"/>
</dbReference>
<gene>
    <name evidence="5" type="ORF">QYE76_037541</name>
</gene>
<feature type="signal peptide" evidence="3">
    <location>
        <begin position="1"/>
        <end position="19"/>
    </location>
</feature>
<dbReference type="PANTHER" id="PTHR32099:SF42">
    <property type="entry name" value="CYSTEINE-RICH RECEPTOR-LIKE PROTEIN KINASE 9-RELATED"/>
    <property type="match status" value="1"/>
</dbReference>
<dbReference type="InterPro" id="IPR002902">
    <property type="entry name" value="GNK2"/>
</dbReference>
<accession>A0AAD8QH72</accession>
<comment type="caution">
    <text evidence="5">The sequence shown here is derived from an EMBL/GenBank/DDBJ whole genome shotgun (WGS) entry which is preliminary data.</text>
</comment>
<evidence type="ECO:0000313" key="6">
    <source>
        <dbReference type="Proteomes" id="UP001231189"/>
    </source>
</evidence>
<evidence type="ECO:0000256" key="3">
    <source>
        <dbReference type="SAM" id="SignalP"/>
    </source>
</evidence>
<keyword evidence="2" id="KW-0677">Repeat</keyword>
<dbReference type="Proteomes" id="UP001231189">
    <property type="component" value="Unassembled WGS sequence"/>
</dbReference>
<feature type="domain" description="Gnk2-homologous" evidence="4">
    <location>
        <begin position="18"/>
        <end position="122"/>
    </location>
</feature>
<dbReference type="EMBL" id="JAUUTY010000438">
    <property type="protein sequence ID" value="KAK1601437.1"/>
    <property type="molecule type" value="Genomic_DNA"/>
</dbReference>
<sequence length="505" mass="55302">MAMVILAFFILYLLPFAPAQMQSCGNSGNYTSNSTYEDNLRLLSSTLPKKAASNITLFATDTVGDAPDTIFALTLCRGDMNASACEGCVATAFEDGPRLCPYYKDVTLFYDACLLRFSNKNIVTTTGDDYITDNNGFFLVNNKNFTTSIDSTRRLLFTLINNTAQSAANNTRRFTTSRLDVSAFPTMYCLMQCRPDLTTDTCAACFQLVLQNTLRSVDFKQGAQVLSTRCTMRYEIYPFFFGDPMLRIMNLATEVPAINNTTPTQNPAVQSRGSWEKKPWPWRALSPPLAHAPPLSLVWFLSAGAAPLRWSRSRPHAHLPPAAAFPWLLVLLWSAGAVHGCSHSLPRRHLAVELTVNARRCCDRIPTLRQAAAICAARGNFAATGGIEKLRVPAGKVAARVAASALRPSCNPQPPELLATAAGAASAYRWCCMRRRRSRKGCHRSFKRPLPVLQGVTARAARSCRRSYQQRGMLLQAAEGGVAAGGGRRTVTGARLLVLAPCCKH</sequence>
<evidence type="ECO:0000259" key="4">
    <source>
        <dbReference type="PROSITE" id="PS51473"/>
    </source>
</evidence>
<keyword evidence="6" id="KW-1185">Reference proteome</keyword>
<dbReference type="AlphaFoldDB" id="A0AAD8QH72"/>
<evidence type="ECO:0000256" key="2">
    <source>
        <dbReference type="ARBA" id="ARBA00022737"/>
    </source>
</evidence>
<dbReference type="PROSITE" id="PS51473">
    <property type="entry name" value="GNK2"/>
    <property type="match status" value="2"/>
</dbReference>
<name>A0AAD8QH72_LOLMU</name>
<dbReference type="Pfam" id="PF01657">
    <property type="entry name" value="Stress-antifung"/>
    <property type="match status" value="2"/>
</dbReference>